<dbReference type="PATRIC" id="fig|935700.4.peg.1926"/>
<dbReference type="RefSeq" id="WP_043918688.1">
    <property type="nucleotide sequence ID" value="NZ_FZPF01000005.1"/>
</dbReference>
<dbReference type="STRING" id="935700.jaqu_18580"/>
<evidence type="ECO:0000313" key="2">
    <source>
        <dbReference type="Proteomes" id="UP000032232"/>
    </source>
</evidence>
<dbReference type="Proteomes" id="UP000032232">
    <property type="component" value="Unassembled WGS sequence"/>
</dbReference>
<dbReference type="EMBL" id="JYFE01000035">
    <property type="protein sequence ID" value="KIT16374.1"/>
    <property type="molecule type" value="Genomic_DNA"/>
</dbReference>
<sequence length="302" mass="33678">MPWQEDDDHNQKLLKALEALASETGAIERLAGAIDNDERSRALDRARQGDKHKPRQSLIQATTLSRWIKGGLTNAQPHKKRLVYEFLKRSPEFATDIYRPEGRLPRGFLAFAAKHSERLGKPFDKDLSKLDGAFELYRPAWTTPERKDRVVISKLEIKTESGFTRFREEQRYTDEALHGALIDDQDEGAVMFVGAQIVFLGIGINGEGMKLYAATNWFGQLIDPRPVTSFSGLAIGISGRQETPASPFIAVRSRKTFQDIETAAVSITDKRIPADIRKALRGETPSMGSGLLPALAQKFLTG</sequence>
<dbReference type="OrthoDB" id="8434736at2"/>
<comment type="caution">
    <text evidence="1">The sequence shown here is derived from an EMBL/GenBank/DDBJ whole genome shotgun (WGS) entry which is preliminary data.</text>
</comment>
<gene>
    <name evidence="1" type="ORF">jaqu_18580</name>
</gene>
<protein>
    <submittedName>
        <fullName evidence="1">Uncharacterized protein</fullName>
    </submittedName>
</protein>
<organism evidence="1 2">
    <name type="scientific">Jannaschia aquimarina</name>
    <dbReference type="NCBI Taxonomy" id="935700"/>
    <lineage>
        <taxon>Bacteria</taxon>
        <taxon>Pseudomonadati</taxon>
        <taxon>Pseudomonadota</taxon>
        <taxon>Alphaproteobacteria</taxon>
        <taxon>Rhodobacterales</taxon>
        <taxon>Roseobacteraceae</taxon>
        <taxon>Jannaschia</taxon>
    </lineage>
</organism>
<evidence type="ECO:0000313" key="1">
    <source>
        <dbReference type="EMBL" id="KIT16374.1"/>
    </source>
</evidence>
<proteinExistence type="predicted"/>
<reference evidence="1 2" key="1">
    <citation type="submission" date="2015-02" db="EMBL/GenBank/DDBJ databases">
        <title>Genome Sequence of Jannaschia aquimarina DSM28248, a member of the Roseobacter clade.</title>
        <authorList>
            <person name="Voget S."/>
            <person name="Daniel R."/>
        </authorList>
    </citation>
    <scope>NUCLEOTIDE SEQUENCE [LARGE SCALE GENOMIC DNA]</scope>
    <source>
        <strain evidence="1 2">GSW-M26</strain>
    </source>
</reference>
<accession>A0A0D1EFG9</accession>
<name>A0A0D1EFG9_9RHOB</name>
<dbReference type="AlphaFoldDB" id="A0A0D1EFG9"/>
<keyword evidence="2" id="KW-1185">Reference proteome</keyword>